<dbReference type="InterPro" id="IPR033756">
    <property type="entry name" value="YlxH/NBP35"/>
</dbReference>
<dbReference type="GO" id="GO:0005886">
    <property type="term" value="C:plasma membrane"/>
    <property type="evidence" value="ECO:0007669"/>
    <property type="project" value="UniProtKB-ARBA"/>
</dbReference>
<organism evidence="11 12">
    <name type="scientific">Subtercola boreus</name>
    <dbReference type="NCBI Taxonomy" id="120213"/>
    <lineage>
        <taxon>Bacteria</taxon>
        <taxon>Bacillati</taxon>
        <taxon>Actinomycetota</taxon>
        <taxon>Actinomycetes</taxon>
        <taxon>Micrococcales</taxon>
        <taxon>Microbacteriaceae</taxon>
        <taxon>Subtercola</taxon>
    </lineage>
</organism>
<dbReference type="GO" id="GO:0042802">
    <property type="term" value="F:identical protein binding"/>
    <property type="evidence" value="ECO:0007669"/>
    <property type="project" value="UniProtKB-ARBA"/>
</dbReference>
<dbReference type="SUPFAM" id="SSF52540">
    <property type="entry name" value="P-loop containing nucleoside triphosphate hydrolases"/>
    <property type="match status" value="1"/>
</dbReference>
<evidence type="ECO:0000256" key="2">
    <source>
        <dbReference type="ARBA" id="ARBA00011903"/>
    </source>
</evidence>
<dbReference type="InterPro" id="IPR027417">
    <property type="entry name" value="P-loop_NTPase"/>
</dbReference>
<dbReference type="GO" id="GO:0005524">
    <property type="term" value="F:ATP binding"/>
    <property type="evidence" value="ECO:0007669"/>
    <property type="project" value="UniProtKB-KW"/>
</dbReference>
<dbReference type="NCBIfam" id="TIGR01007">
    <property type="entry name" value="eps_fam"/>
    <property type="match status" value="1"/>
</dbReference>
<comment type="catalytic activity">
    <reaction evidence="8">
        <text>L-tyrosyl-[protein] + ATP = O-phospho-L-tyrosyl-[protein] + ADP + H(+)</text>
        <dbReference type="Rhea" id="RHEA:10596"/>
        <dbReference type="Rhea" id="RHEA-COMP:10136"/>
        <dbReference type="Rhea" id="RHEA-COMP:20101"/>
        <dbReference type="ChEBI" id="CHEBI:15378"/>
        <dbReference type="ChEBI" id="CHEBI:30616"/>
        <dbReference type="ChEBI" id="CHEBI:46858"/>
        <dbReference type="ChEBI" id="CHEBI:61978"/>
        <dbReference type="ChEBI" id="CHEBI:456216"/>
        <dbReference type="EC" id="2.7.10.2"/>
    </reaction>
</comment>
<keyword evidence="7" id="KW-0829">Tyrosine-protein kinase</keyword>
<dbReference type="EC" id="2.7.10.2" evidence="2"/>
<evidence type="ECO:0000256" key="1">
    <source>
        <dbReference type="ARBA" id="ARBA00007316"/>
    </source>
</evidence>
<reference evidence="11 12" key="1">
    <citation type="submission" date="2017-04" db="EMBL/GenBank/DDBJ databases">
        <title>Comparative genome analysis of Subtercola boreus.</title>
        <authorList>
            <person name="Cho Y.-J."/>
            <person name="Cho A."/>
            <person name="Kim O.-S."/>
            <person name="Lee J.-I."/>
        </authorList>
    </citation>
    <scope>NUCLEOTIDE SEQUENCE [LARGE SCALE GENOMIC DNA]</scope>
    <source>
        <strain evidence="11 12">P27479</strain>
    </source>
</reference>
<keyword evidence="4" id="KW-0547">Nucleotide-binding</keyword>
<evidence type="ECO:0000256" key="6">
    <source>
        <dbReference type="ARBA" id="ARBA00022840"/>
    </source>
</evidence>
<keyword evidence="6" id="KW-0067">ATP-binding</keyword>
<keyword evidence="5" id="KW-0418">Kinase</keyword>
<dbReference type="Proteomes" id="UP000256541">
    <property type="component" value="Unassembled WGS sequence"/>
</dbReference>
<evidence type="ECO:0000313" key="11">
    <source>
        <dbReference type="EMBL" id="RFA16454.1"/>
    </source>
</evidence>
<evidence type="ECO:0000256" key="4">
    <source>
        <dbReference type="ARBA" id="ARBA00022741"/>
    </source>
</evidence>
<keyword evidence="10" id="KW-0812">Transmembrane</keyword>
<feature type="compositionally biased region" description="Polar residues" evidence="9">
    <location>
        <begin position="56"/>
        <end position="66"/>
    </location>
</feature>
<feature type="compositionally biased region" description="Low complexity" evidence="9">
    <location>
        <begin position="218"/>
        <end position="234"/>
    </location>
</feature>
<accession>A0A3E0W260</accession>
<comment type="similarity">
    <text evidence="1">Belongs to the CpsD/CapB family.</text>
</comment>
<keyword evidence="3" id="KW-0808">Transferase</keyword>
<feature type="compositionally biased region" description="Basic and acidic residues" evidence="9">
    <location>
        <begin position="573"/>
        <end position="585"/>
    </location>
</feature>
<evidence type="ECO:0000256" key="10">
    <source>
        <dbReference type="SAM" id="Phobius"/>
    </source>
</evidence>
<keyword evidence="10" id="KW-1133">Transmembrane helix</keyword>
<comment type="caution">
    <text evidence="11">The sequence shown here is derived from an EMBL/GenBank/DDBJ whole genome shotgun (WGS) entry which is preliminary data.</text>
</comment>
<feature type="compositionally biased region" description="Low complexity" evidence="9">
    <location>
        <begin position="14"/>
        <end position="29"/>
    </location>
</feature>
<feature type="region of interest" description="Disordered" evidence="9">
    <location>
        <begin position="563"/>
        <end position="613"/>
    </location>
</feature>
<dbReference type="PANTHER" id="PTHR32309:SF13">
    <property type="entry name" value="FERRIC ENTEROBACTIN TRANSPORT PROTEIN FEPE"/>
    <property type="match status" value="1"/>
</dbReference>
<evidence type="ECO:0000256" key="3">
    <source>
        <dbReference type="ARBA" id="ARBA00022679"/>
    </source>
</evidence>
<dbReference type="PANTHER" id="PTHR32309">
    <property type="entry name" value="TYROSINE-PROTEIN KINASE"/>
    <property type="match status" value="1"/>
</dbReference>
<keyword evidence="10" id="KW-0472">Membrane</keyword>
<sequence>MRHERTDLRRGRVPLPSSLSSSTTSASTLCCRKWSSERRGRRKGDAGGSPPKGRVSSRSSQATPVQGDTMELTSYLRIVRNHWIGIVLLIAVGAGAGAGWAIIQPRVYTADASGIITTGVSTDLGSALVGDNYAKSRVKSYLNVAKSRAVATYAIDKLGLTTSPESLISSITVTNPRDTAVLQISAQGPTPAKARDLAETWVDGMIEQVKALENSGVAAEPSTTAPAPTTSGPSIVTLQTLDSAVLPTSPTSPDTRLAILLGLLGGFALGIAYALTRNTLDRRIRSVTAVEKEFGLPVVGTVPFDRNFTDTNRLVSQMNVSDYTAKRTDDDAVSEAMRELRTNLQFMDVDNPPRIIVVTSSLAGDGKSTITANLATTIAASGQRVVVVDGDLRRPTVAKSFDLLPGVGLTDVLVGRAEIEDVLQPWGESGNLFVMGAGVIPPNPSELLGSKAMRTLLNELARDAMVLIDAPPLIPVTDAAILTARTDGALIVASVGKTSIDALRKSLQNIEKVNGRTLGVILNRVPRKGSANGYYGYQYKGDYYSSNATGEDRAPHVIPEYADAVRSKSRRGAPLERRQGDDESTARPAGPAVSESDSPRAARSELTEHNTAP</sequence>
<evidence type="ECO:0000256" key="5">
    <source>
        <dbReference type="ARBA" id="ARBA00022777"/>
    </source>
</evidence>
<dbReference type="EMBL" id="NBXB01000011">
    <property type="protein sequence ID" value="RFA16454.1"/>
    <property type="molecule type" value="Genomic_DNA"/>
</dbReference>
<evidence type="ECO:0000256" key="9">
    <source>
        <dbReference type="SAM" id="MobiDB-lite"/>
    </source>
</evidence>
<dbReference type="InterPro" id="IPR050445">
    <property type="entry name" value="Bact_polysacc_biosynth/exp"/>
</dbReference>
<dbReference type="Pfam" id="PF10609">
    <property type="entry name" value="ParA"/>
    <property type="match status" value="1"/>
</dbReference>
<feature type="transmembrane region" description="Helical" evidence="10">
    <location>
        <begin position="83"/>
        <end position="103"/>
    </location>
</feature>
<feature type="region of interest" description="Disordered" evidence="9">
    <location>
        <begin position="215"/>
        <end position="234"/>
    </location>
</feature>
<protein>
    <recommendedName>
        <fullName evidence="2">non-specific protein-tyrosine kinase</fullName>
        <ecNumber evidence="2">2.7.10.2</ecNumber>
    </recommendedName>
</protein>
<gene>
    <name evidence="11" type="ORF">B7R22_02915</name>
</gene>
<dbReference type="Gene3D" id="3.40.50.300">
    <property type="entry name" value="P-loop containing nucleotide triphosphate hydrolases"/>
    <property type="match status" value="1"/>
</dbReference>
<dbReference type="AlphaFoldDB" id="A0A3E0W260"/>
<feature type="compositionally biased region" description="Basic and acidic residues" evidence="9">
    <location>
        <begin position="597"/>
        <end position="613"/>
    </location>
</feature>
<dbReference type="FunFam" id="3.40.50.300:FF:000527">
    <property type="entry name" value="Tyrosine-protein kinase etk"/>
    <property type="match status" value="1"/>
</dbReference>
<evidence type="ECO:0000256" key="7">
    <source>
        <dbReference type="ARBA" id="ARBA00023137"/>
    </source>
</evidence>
<dbReference type="CDD" id="cd05387">
    <property type="entry name" value="BY-kinase"/>
    <property type="match status" value="1"/>
</dbReference>
<dbReference type="OrthoDB" id="9812433at2"/>
<feature type="compositionally biased region" description="Basic and acidic residues" evidence="9">
    <location>
        <begin position="1"/>
        <end position="10"/>
    </location>
</feature>
<feature type="region of interest" description="Disordered" evidence="9">
    <location>
        <begin position="1"/>
        <end position="66"/>
    </location>
</feature>
<evidence type="ECO:0000313" key="12">
    <source>
        <dbReference type="Proteomes" id="UP000256541"/>
    </source>
</evidence>
<name>A0A3E0W260_9MICO</name>
<dbReference type="GO" id="GO:0004715">
    <property type="term" value="F:non-membrane spanning protein tyrosine kinase activity"/>
    <property type="evidence" value="ECO:0007669"/>
    <property type="project" value="UniProtKB-EC"/>
</dbReference>
<feature type="transmembrane region" description="Helical" evidence="10">
    <location>
        <begin position="257"/>
        <end position="276"/>
    </location>
</feature>
<evidence type="ECO:0000256" key="8">
    <source>
        <dbReference type="ARBA" id="ARBA00051245"/>
    </source>
</evidence>
<dbReference type="InterPro" id="IPR005702">
    <property type="entry name" value="Wzc-like_C"/>
</dbReference>
<proteinExistence type="inferred from homology"/>